<dbReference type="EMBL" id="PDJH01000001">
    <property type="protein sequence ID" value="PFG35380.1"/>
    <property type="molecule type" value="Genomic_DNA"/>
</dbReference>
<keyword evidence="4" id="KW-1185">Reference proteome</keyword>
<evidence type="ECO:0000256" key="1">
    <source>
        <dbReference type="SAM" id="MobiDB-lite"/>
    </source>
</evidence>
<feature type="transmembrane region" description="Helical" evidence="2">
    <location>
        <begin position="117"/>
        <end position="138"/>
    </location>
</feature>
<organism evidence="3 4">
    <name type="scientific">Flavimobilis soli</name>
    <dbReference type="NCBI Taxonomy" id="442709"/>
    <lineage>
        <taxon>Bacteria</taxon>
        <taxon>Bacillati</taxon>
        <taxon>Actinomycetota</taxon>
        <taxon>Actinomycetes</taxon>
        <taxon>Micrococcales</taxon>
        <taxon>Jonesiaceae</taxon>
        <taxon>Flavimobilis</taxon>
    </lineage>
</organism>
<feature type="transmembrane region" description="Helical" evidence="2">
    <location>
        <begin position="144"/>
        <end position="173"/>
    </location>
</feature>
<proteinExistence type="predicted"/>
<evidence type="ECO:0000313" key="3">
    <source>
        <dbReference type="EMBL" id="PFG35380.1"/>
    </source>
</evidence>
<feature type="transmembrane region" description="Helical" evidence="2">
    <location>
        <begin position="30"/>
        <end position="53"/>
    </location>
</feature>
<protein>
    <submittedName>
        <fullName evidence="3">Uncharacterized protein</fullName>
    </submittedName>
</protein>
<feature type="transmembrane region" description="Helical" evidence="2">
    <location>
        <begin position="73"/>
        <end position="96"/>
    </location>
</feature>
<gene>
    <name evidence="3" type="ORF">ATL41_0055</name>
</gene>
<feature type="region of interest" description="Disordered" evidence="1">
    <location>
        <begin position="1"/>
        <end position="23"/>
    </location>
</feature>
<keyword evidence="2" id="KW-1133">Transmembrane helix</keyword>
<name>A0A2A9EAZ4_9MICO</name>
<dbReference type="AlphaFoldDB" id="A0A2A9EAZ4"/>
<keyword evidence="2" id="KW-0472">Membrane</keyword>
<dbReference type="RefSeq" id="WP_098456687.1">
    <property type="nucleotide sequence ID" value="NZ_PDJH01000001.1"/>
</dbReference>
<evidence type="ECO:0000313" key="4">
    <source>
        <dbReference type="Proteomes" id="UP000221394"/>
    </source>
</evidence>
<comment type="caution">
    <text evidence="3">The sequence shown here is derived from an EMBL/GenBank/DDBJ whole genome shotgun (WGS) entry which is preliminary data.</text>
</comment>
<evidence type="ECO:0000256" key="2">
    <source>
        <dbReference type="SAM" id="Phobius"/>
    </source>
</evidence>
<sequence>MNLDDAHRPPLGSGSATRSEHGQARVPRRVFPVAVLGGLVTTALPLGIVIRPVTRVNAPDDARPVDAGFFELLALPSIGILVPALVLGALCFGLLVRSGLRRAARADASPSVWRVGTVASLGWLAVFPFLGGGFSLVITVFSAGILGLLVGAAIVLFCLPGSLLATAIVIELVKRKKSRLAPRAA</sequence>
<reference evidence="3 4" key="1">
    <citation type="submission" date="2017-10" db="EMBL/GenBank/DDBJ databases">
        <title>Sequencing the genomes of 1000 actinobacteria strains.</title>
        <authorList>
            <person name="Klenk H.-P."/>
        </authorList>
    </citation>
    <scope>NUCLEOTIDE SEQUENCE [LARGE SCALE GENOMIC DNA]</scope>
    <source>
        <strain evidence="3 4">DSM 21574</strain>
    </source>
</reference>
<dbReference type="Proteomes" id="UP000221394">
    <property type="component" value="Unassembled WGS sequence"/>
</dbReference>
<accession>A0A2A9EAZ4</accession>
<keyword evidence="2" id="KW-0812">Transmembrane</keyword>